<dbReference type="PATRIC" id="fig|1555112.3.peg.918"/>
<dbReference type="KEGG" id="lpil:LIP_0882"/>
<dbReference type="InterPro" id="IPR047650">
    <property type="entry name" value="Transpos_IS110"/>
</dbReference>
<evidence type="ECO:0000259" key="2">
    <source>
        <dbReference type="Pfam" id="PF02371"/>
    </source>
</evidence>
<dbReference type="STRING" id="1555112.LIP_0882"/>
<dbReference type="InterPro" id="IPR003346">
    <property type="entry name" value="Transposase_20"/>
</dbReference>
<sequence>MGAWWVLEHCPFPDDVLALPLEELTQGLGQASSKRLGRSRAEKLFETAWESIGVQEGLEGARMRLRSTLAELRVYKEQLAEVETAMERQLEATGVAEYLLSIPGIGMVLAASFLAETGDLSTYRNWRQLRNLAGLNVKQNSSGKHKGKTTITKRGRPGLREVLYQAAIGVAQHSPELRGLYHYWLSRPQNPLKPKAALVALGLKVLRVMFALATRKEYYDPAKVLGDVRKAQLRAA</sequence>
<dbReference type="Proteomes" id="UP000065807">
    <property type="component" value="Chromosome"/>
</dbReference>
<dbReference type="EMBL" id="AP014924">
    <property type="protein sequence ID" value="BAS26739.1"/>
    <property type="molecule type" value="Genomic_DNA"/>
</dbReference>
<accession>A0A0K2SIT8</accession>
<evidence type="ECO:0000256" key="1">
    <source>
        <dbReference type="SAM" id="Coils"/>
    </source>
</evidence>
<keyword evidence="4" id="KW-1185">Reference proteome</keyword>
<dbReference type="GO" id="GO:0004803">
    <property type="term" value="F:transposase activity"/>
    <property type="evidence" value="ECO:0007669"/>
    <property type="project" value="InterPro"/>
</dbReference>
<gene>
    <name evidence="3" type="ORF">LIP_0882</name>
</gene>
<dbReference type="Pfam" id="PF02371">
    <property type="entry name" value="Transposase_20"/>
    <property type="match status" value="1"/>
</dbReference>
<feature type="domain" description="Transposase IS116/IS110/IS902 C-terminal" evidence="2">
    <location>
        <begin position="97"/>
        <end position="181"/>
    </location>
</feature>
<organism evidence="3 4">
    <name type="scientific">Limnochorda pilosa</name>
    <dbReference type="NCBI Taxonomy" id="1555112"/>
    <lineage>
        <taxon>Bacteria</taxon>
        <taxon>Bacillati</taxon>
        <taxon>Bacillota</taxon>
        <taxon>Limnochordia</taxon>
        <taxon>Limnochordales</taxon>
        <taxon>Limnochordaceae</taxon>
        <taxon>Limnochorda</taxon>
    </lineage>
</organism>
<dbReference type="GO" id="GO:0003677">
    <property type="term" value="F:DNA binding"/>
    <property type="evidence" value="ECO:0007669"/>
    <property type="project" value="InterPro"/>
</dbReference>
<evidence type="ECO:0000313" key="3">
    <source>
        <dbReference type="EMBL" id="BAS26739.1"/>
    </source>
</evidence>
<dbReference type="PANTHER" id="PTHR33055">
    <property type="entry name" value="TRANSPOSASE FOR INSERTION SEQUENCE ELEMENT IS1111A"/>
    <property type="match status" value="1"/>
</dbReference>
<keyword evidence="1" id="KW-0175">Coiled coil</keyword>
<reference evidence="4" key="2">
    <citation type="journal article" date="2016" name="Int. J. Syst. Evol. Microbiol.">
        <title>Complete genome sequence and cell structure of Limnochorda pilosa, a Gram-negative spore-former within the phylum Firmicutes.</title>
        <authorList>
            <person name="Watanabe M."/>
            <person name="Kojima H."/>
            <person name="Fukui M."/>
        </authorList>
    </citation>
    <scope>NUCLEOTIDE SEQUENCE [LARGE SCALE GENOMIC DNA]</scope>
    <source>
        <strain evidence="4">HC45</strain>
    </source>
</reference>
<protein>
    <submittedName>
        <fullName evidence="3">Transposase</fullName>
    </submittedName>
</protein>
<proteinExistence type="predicted"/>
<feature type="coiled-coil region" evidence="1">
    <location>
        <begin position="58"/>
        <end position="92"/>
    </location>
</feature>
<evidence type="ECO:0000313" key="4">
    <source>
        <dbReference type="Proteomes" id="UP000065807"/>
    </source>
</evidence>
<dbReference type="AlphaFoldDB" id="A0A0K2SIT8"/>
<dbReference type="PANTHER" id="PTHR33055:SF13">
    <property type="entry name" value="TRANSPOSASE"/>
    <property type="match status" value="1"/>
</dbReference>
<dbReference type="GO" id="GO:0006313">
    <property type="term" value="P:DNA transposition"/>
    <property type="evidence" value="ECO:0007669"/>
    <property type="project" value="InterPro"/>
</dbReference>
<name>A0A0K2SIT8_LIMPI</name>
<reference evidence="4" key="1">
    <citation type="submission" date="2015-07" db="EMBL/GenBank/DDBJ databases">
        <title>Complete genome sequence and phylogenetic analysis of Limnochorda pilosa.</title>
        <authorList>
            <person name="Watanabe M."/>
            <person name="Kojima H."/>
            <person name="Fukui M."/>
        </authorList>
    </citation>
    <scope>NUCLEOTIDE SEQUENCE [LARGE SCALE GENOMIC DNA]</scope>
    <source>
        <strain evidence="4">HC45</strain>
    </source>
</reference>